<gene>
    <name evidence="1" type="ORF">MNB_SV-3-45</name>
</gene>
<dbReference type="AlphaFoldDB" id="A0A1W1BN67"/>
<dbReference type="EMBL" id="FPHI01000008">
    <property type="protein sequence ID" value="SFV54937.1"/>
    <property type="molecule type" value="Genomic_DNA"/>
</dbReference>
<protein>
    <submittedName>
        <fullName evidence="1">Uncharacterized protein</fullName>
    </submittedName>
</protein>
<name>A0A1W1BN67_9ZZZZ</name>
<accession>A0A1W1BN67</accession>
<reference evidence="1" key="1">
    <citation type="submission" date="2016-10" db="EMBL/GenBank/DDBJ databases">
        <authorList>
            <person name="de Groot N.N."/>
        </authorList>
    </citation>
    <scope>NUCLEOTIDE SEQUENCE</scope>
</reference>
<sequence>MLIWIPVEGSDAKLSKIMPQYEASQWALIDFDAGEIQSVKFYENREALGGEWVDFIILANKFENYIDYMNEGMMVLVVREEESIEEIMTAFKFKELDEIGL</sequence>
<organism evidence="1">
    <name type="scientific">hydrothermal vent metagenome</name>
    <dbReference type="NCBI Taxonomy" id="652676"/>
    <lineage>
        <taxon>unclassified sequences</taxon>
        <taxon>metagenomes</taxon>
        <taxon>ecological metagenomes</taxon>
    </lineage>
</organism>
<proteinExistence type="predicted"/>
<evidence type="ECO:0000313" key="1">
    <source>
        <dbReference type="EMBL" id="SFV54937.1"/>
    </source>
</evidence>